<organism evidence="1 2">
    <name type="scientific">Candidatus Dojkabacteria bacterium</name>
    <dbReference type="NCBI Taxonomy" id="2099670"/>
    <lineage>
        <taxon>Bacteria</taxon>
        <taxon>Candidatus Dojkabacteria</taxon>
    </lineage>
</organism>
<reference evidence="1 2" key="1">
    <citation type="submission" date="2018-09" db="EMBL/GenBank/DDBJ databases">
        <title>Metagenome Assembled Genomes from an Advanced Water Purification Facility.</title>
        <authorList>
            <person name="Stamps B.W."/>
            <person name="Spear J.R."/>
        </authorList>
    </citation>
    <scope>NUCLEOTIDE SEQUENCE [LARGE SCALE GENOMIC DNA]</scope>
    <source>
        <strain evidence="1">Bin_63_2</strain>
    </source>
</reference>
<name>A0A5C7J2M5_9BACT</name>
<gene>
    <name evidence="1" type="ORF">E6Q11_06860</name>
</gene>
<dbReference type="EMBL" id="SSDS01000110">
    <property type="protein sequence ID" value="TXG75755.1"/>
    <property type="molecule type" value="Genomic_DNA"/>
</dbReference>
<comment type="caution">
    <text evidence="1">The sequence shown here is derived from an EMBL/GenBank/DDBJ whole genome shotgun (WGS) entry which is preliminary data.</text>
</comment>
<dbReference type="Proteomes" id="UP000321026">
    <property type="component" value="Unassembled WGS sequence"/>
</dbReference>
<accession>A0A5C7J2M5</accession>
<proteinExistence type="predicted"/>
<sequence>MLEPNNLDESRSLPQGDISDNLFFADLCRWLEEKGFVNNRGWGKKRGGIGFYSFQKGKYRFEIKTDWNLKYDWYEPIVLDIIDCEKEFYCDVDYIGWMGRKHLNRFAKPFSRSFFDGLCEYYGI</sequence>
<protein>
    <submittedName>
        <fullName evidence="1">Uncharacterized protein</fullName>
    </submittedName>
</protein>
<dbReference type="AlphaFoldDB" id="A0A5C7J2M5"/>
<evidence type="ECO:0000313" key="1">
    <source>
        <dbReference type="EMBL" id="TXG75755.1"/>
    </source>
</evidence>
<evidence type="ECO:0000313" key="2">
    <source>
        <dbReference type="Proteomes" id="UP000321026"/>
    </source>
</evidence>